<proteinExistence type="predicted"/>
<evidence type="ECO:0000313" key="9">
    <source>
        <dbReference type="EMBL" id="EFX85440.1"/>
    </source>
</evidence>
<dbReference type="HOGENOM" id="CLU_594850_0_0_1"/>
<feature type="domain" description="Anaphase-promoting complex subunit 4-like WD40" evidence="8">
    <location>
        <begin position="335"/>
        <end position="391"/>
    </location>
</feature>
<keyword evidence="1 6" id="KW-0853">WD repeat</keyword>
<dbReference type="InterPro" id="IPR015943">
    <property type="entry name" value="WD40/YVTN_repeat-like_dom_sf"/>
</dbReference>
<dbReference type="GO" id="GO:1905786">
    <property type="term" value="P:positive regulation of anaphase-promoting complex-dependent catabolic process"/>
    <property type="evidence" value="ECO:0000318"/>
    <property type="project" value="GO_Central"/>
</dbReference>
<evidence type="ECO:0000256" key="5">
    <source>
        <dbReference type="ARBA" id="ARBA00023306"/>
    </source>
</evidence>
<dbReference type="InterPro" id="IPR036322">
    <property type="entry name" value="WD40_repeat_dom_sf"/>
</dbReference>
<dbReference type="InterPro" id="IPR033010">
    <property type="entry name" value="Cdc20/Fizzy"/>
</dbReference>
<dbReference type="KEGG" id="dpx:DAPPUDRAFT_238085"/>
<feature type="region of interest" description="Disordered" evidence="7">
    <location>
        <begin position="63"/>
        <end position="112"/>
    </location>
</feature>
<dbReference type="InterPro" id="IPR024977">
    <property type="entry name" value="Apc4-like_WD40_dom"/>
</dbReference>
<evidence type="ECO:0000256" key="1">
    <source>
        <dbReference type="ARBA" id="ARBA00022574"/>
    </source>
</evidence>
<protein>
    <recommendedName>
        <fullName evidence="8">Anaphase-promoting complex subunit 4-like WD40 domain-containing protein</fullName>
    </recommendedName>
</protein>
<gene>
    <name evidence="9" type="ORF">DAPPUDRAFT_238085</name>
</gene>
<evidence type="ECO:0000256" key="4">
    <source>
        <dbReference type="ARBA" id="ARBA00022776"/>
    </source>
</evidence>
<dbReference type="SUPFAM" id="SSF50978">
    <property type="entry name" value="WD40 repeat-like"/>
    <property type="match status" value="1"/>
</dbReference>
<dbReference type="SMART" id="SM00320">
    <property type="entry name" value="WD40"/>
    <property type="match status" value="3"/>
</dbReference>
<dbReference type="PANTHER" id="PTHR19918">
    <property type="entry name" value="CELL DIVISION CYCLE 20 CDC20 FIZZY -RELATED"/>
    <property type="match status" value="1"/>
</dbReference>
<dbReference type="InParanoid" id="E9G558"/>
<feature type="repeat" description="WD" evidence="6">
    <location>
        <begin position="333"/>
        <end position="374"/>
    </location>
</feature>
<accession>E9G558</accession>
<dbReference type="PANTHER" id="PTHR19918:SF8">
    <property type="entry name" value="FI02843P"/>
    <property type="match status" value="1"/>
</dbReference>
<keyword evidence="3" id="KW-0677">Repeat</keyword>
<dbReference type="STRING" id="6669.E9G558"/>
<dbReference type="PROSITE" id="PS50082">
    <property type="entry name" value="WD_REPEATS_2"/>
    <property type="match status" value="2"/>
</dbReference>
<reference evidence="9 10" key="1">
    <citation type="journal article" date="2011" name="Science">
        <title>The ecoresponsive genome of Daphnia pulex.</title>
        <authorList>
            <person name="Colbourne J.K."/>
            <person name="Pfrender M.E."/>
            <person name="Gilbert D."/>
            <person name="Thomas W.K."/>
            <person name="Tucker A."/>
            <person name="Oakley T.H."/>
            <person name="Tokishita S."/>
            <person name="Aerts A."/>
            <person name="Arnold G.J."/>
            <person name="Basu M.K."/>
            <person name="Bauer D.J."/>
            <person name="Caceres C.E."/>
            <person name="Carmel L."/>
            <person name="Casola C."/>
            <person name="Choi J.H."/>
            <person name="Detter J.C."/>
            <person name="Dong Q."/>
            <person name="Dusheyko S."/>
            <person name="Eads B.D."/>
            <person name="Frohlich T."/>
            <person name="Geiler-Samerotte K.A."/>
            <person name="Gerlach D."/>
            <person name="Hatcher P."/>
            <person name="Jogdeo S."/>
            <person name="Krijgsveld J."/>
            <person name="Kriventseva E.V."/>
            <person name="Kultz D."/>
            <person name="Laforsch C."/>
            <person name="Lindquist E."/>
            <person name="Lopez J."/>
            <person name="Manak J.R."/>
            <person name="Muller J."/>
            <person name="Pangilinan J."/>
            <person name="Patwardhan R.P."/>
            <person name="Pitluck S."/>
            <person name="Pritham E.J."/>
            <person name="Rechtsteiner A."/>
            <person name="Rho M."/>
            <person name="Rogozin I.B."/>
            <person name="Sakarya O."/>
            <person name="Salamov A."/>
            <person name="Schaack S."/>
            <person name="Shapiro H."/>
            <person name="Shiga Y."/>
            <person name="Skalitzky C."/>
            <person name="Smith Z."/>
            <person name="Souvorov A."/>
            <person name="Sung W."/>
            <person name="Tang Z."/>
            <person name="Tsuchiya D."/>
            <person name="Tu H."/>
            <person name="Vos H."/>
            <person name="Wang M."/>
            <person name="Wolf Y.I."/>
            <person name="Yamagata H."/>
            <person name="Yamada T."/>
            <person name="Ye Y."/>
            <person name="Shaw J.R."/>
            <person name="Andrews J."/>
            <person name="Crease T.J."/>
            <person name="Tang H."/>
            <person name="Lucas S.M."/>
            <person name="Robertson H.M."/>
            <person name="Bork P."/>
            <person name="Koonin E.V."/>
            <person name="Zdobnov E.M."/>
            <person name="Grigoriev I.V."/>
            <person name="Lynch M."/>
            <person name="Boore J.L."/>
        </authorList>
    </citation>
    <scope>NUCLEOTIDE SEQUENCE [LARGE SCALE GENOMIC DNA]</scope>
</reference>
<evidence type="ECO:0000256" key="3">
    <source>
        <dbReference type="ARBA" id="ARBA00022737"/>
    </source>
</evidence>
<dbReference type="GO" id="GO:0010997">
    <property type="term" value="F:anaphase-promoting complex binding"/>
    <property type="evidence" value="ECO:0000318"/>
    <property type="project" value="GO_Central"/>
</dbReference>
<keyword evidence="2" id="KW-0132">Cell division</keyword>
<evidence type="ECO:0000313" key="10">
    <source>
        <dbReference type="Proteomes" id="UP000000305"/>
    </source>
</evidence>
<evidence type="ECO:0000259" key="8">
    <source>
        <dbReference type="Pfam" id="PF12894"/>
    </source>
</evidence>
<dbReference type="OrthoDB" id="10263272at2759"/>
<evidence type="ECO:0000256" key="6">
    <source>
        <dbReference type="PROSITE-ProRule" id="PRU00221"/>
    </source>
</evidence>
<dbReference type="OMA" id="HEYKANI"/>
<dbReference type="Proteomes" id="UP000000305">
    <property type="component" value="Unassembled WGS sequence"/>
</dbReference>
<dbReference type="PhylomeDB" id="E9G558"/>
<dbReference type="GO" id="GO:0005680">
    <property type="term" value="C:anaphase-promoting complex"/>
    <property type="evidence" value="ECO:0000318"/>
    <property type="project" value="GO_Central"/>
</dbReference>
<dbReference type="AlphaFoldDB" id="E9G558"/>
<keyword evidence="5" id="KW-0131">Cell cycle</keyword>
<keyword evidence="4" id="KW-0498">Mitosis</keyword>
<dbReference type="EMBL" id="GL732532">
    <property type="protein sequence ID" value="EFX85440.1"/>
    <property type="molecule type" value="Genomic_DNA"/>
</dbReference>
<evidence type="ECO:0000256" key="7">
    <source>
        <dbReference type="SAM" id="MobiDB-lite"/>
    </source>
</evidence>
<dbReference type="GO" id="GO:0031145">
    <property type="term" value="P:anaphase-promoting complex-dependent catabolic process"/>
    <property type="evidence" value="ECO:0000318"/>
    <property type="project" value="GO_Central"/>
</dbReference>
<dbReference type="GO" id="GO:1990757">
    <property type="term" value="F:ubiquitin ligase activator activity"/>
    <property type="evidence" value="ECO:0000318"/>
    <property type="project" value="GO_Central"/>
</dbReference>
<dbReference type="GO" id="GO:0051301">
    <property type="term" value="P:cell division"/>
    <property type="evidence" value="ECO:0007669"/>
    <property type="project" value="UniProtKB-KW"/>
</dbReference>
<feature type="repeat" description="WD" evidence="6">
    <location>
        <begin position="479"/>
        <end position="510"/>
    </location>
</feature>
<sequence>MTLGRAQIKLWCGLVDSSKSSEPSYGVELATNTLPKKRLGWTIGPASWEWLRAGGEKVKFLTPTLRRSPTGRLPHSSGKIQSVDRNSLRVPSPFAHQQRRSSPSSPRSVNIQDRLIPCRSQTDMQLAQHLLSPMSHRAGDHYDSEQQDSSRQVTRILNFGTKVVKAKPFSLVTASLACGTTPKSKFKIPTKPDRVMAAPGTFLDCGSQSAHWAPSASLVVALETGVYVCQINEDSNVTEICNNHQTPENPFCHVIWDSAGDSVVCGKAGGEIQIRDLRKPLCQIKWQMLSNHAIRSIALEQDHLLTCGSGTMSHGVRIYDLRQTGGSTEPILSLESRTSVNSLSWSTNGHLLAGGCESGQLYLWDVRQPSNEIKIFKTQDKNPIQVVNWCSWKSSVLFSGSSFPKPSICLHTTGVLIGDYECASEVSGIQFNAQLKQVATSHHSCLPEAAAAATHIHGAESTVQLWQLTSNKLNPILELDQHEDGIVSMAASVNGSQLLTMGGDELLCLWHWNETAPHSNANKAGFQTARSQLNAFNLIR</sequence>
<keyword evidence="10" id="KW-1185">Reference proteome</keyword>
<evidence type="ECO:0000256" key="2">
    <source>
        <dbReference type="ARBA" id="ARBA00022618"/>
    </source>
</evidence>
<dbReference type="InterPro" id="IPR001680">
    <property type="entry name" value="WD40_rpt"/>
</dbReference>
<name>E9G558_DAPPU</name>
<dbReference type="Pfam" id="PF12894">
    <property type="entry name" value="ANAPC4_WD40"/>
    <property type="match status" value="1"/>
</dbReference>
<organism evidence="9 10">
    <name type="scientific">Daphnia pulex</name>
    <name type="common">Water flea</name>
    <dbReference type="NCBI Taxonomy" id="6669"/>
    <lineage>
        <taxon>Eukaryota</taxon>
        <taxon>Metazoa</taxon>
        <taxon>Ecdysozoa</taxon>
        <taxon>Arthropoda</taxon>
        <taxon>Crustacea</taxon>
        <taxon>Branchiopoda</taxon>
        <taxon>Diplostraca</taxon>
        <taxon>Cladocera</taxon>
        <taxon>Anomopoda</taxon>
        <taxon>Daphniidae</taxon>
        <taxon>Daphnia</taxon>
    </lineage>
</organism>
<dbReference type="Gene3D" id="2.130.10.10">
    <property type="entry name" value="YVTN repeat-like/Quinoprotein amine dehydrogenase"/>
    <property type="match status" value="1"/>
</dbReference>
<dbReference type="eggNOG" id="KOG0305">
    <property type="taxonomic scope" value="Eukaryota"/>
</dbReference>